<gene>
    <name evidence="18" type="primary">LAMP1</name>
</gene>
<dbReference type="GO" id="GO:0031902">
    <property type="term" value="C:late endosome membrane"/>
    <property type="evidence" value="ECO:0007669"/>
    <property type="project" value="TreeGrafter"/>
</dbReference>
<name>A0A1A8DSA1_NOTKA</name>
<keyword evidence="12 13" id="KW-0458">Lysosome</keyword>
<keyword evidence="6 15" id="KW-0732">Signal</keyword>
<accession>A0A1A8DSA1</accession>
<dbReference type="PANTHER" id="PTHR11506:SF27">
    <property type="entry name" value="LYSOSOME-ASSOCIATED MEMBRANE GLYCOPROTEIN 1"/>
    <property type="match status" value="1"/>
</dbReference>
<dbReference type="GO" id="GO:0005886">
    <property type="term" value="C:plasma membrane"/>
    <property type="evidence" value="ECO:0007669"/>
    <property type="project" value="UniProtKB-SubCell"/>
</dbReference>
<feature type="domain" description="Lysosome-associated membrane glycoprotein 2-like luminal" evidence="16">
    <location>
        <begin position="32"/>
        <end position="179"/>
    </location>
</feature>
<evidence type="ECO:0000256" key="1">
    <source>
        <dbReference type="ARBA" id="ARBA00004251"/>
    </source>
</evidence>
<keyword evidence="8 14" id="KW-1133">Transmembrane helix</keyword>
<evidence type="ECO:0000256" key="15">
    <source>
        <dbReference type="SAM" id="SignalP"/>
    </source>
</evidence>
<dbReference type="PROSITE" id="PS51407">
    <property type="entry name" value="LAMP_3"/>
    <property type="match status" value="1"/>
</dbReference>
<keyword evidence="11" id="KW-0325">Glycoprotein</keyword>
<sequence length="231" mass="24968">MTQIVGVQSWCAFLLILAAAQTSAVLQASEQPERGHYNITNSNGTICLLAHMGLQLNISFSLNETKQEVVNLKPNATVASGWCEPESAVLLLTADGEKTNLSFVFTLNATTSKYQLSEVSLNASWPDMQEPVSVTNSSVNFLRGTLGHSYMCREKQTLTVSPNVSINTFQVQVQPFGVKGNQFGTAEECQLDVDDMLIPIVVGAALAGLVLVVLTAYLIGRKRSHAGYQTI</sequence>
<keyword evidence="5 13" id="KW-0812">Transmembrane</keyword>
<evidence type="ECO:0000256" key="6">
    <source>
        <dbReference type="ARBA" id="ARBA00022729"/>
    </source>
</evidence>
<feature type="domain" description="Lysosome-associated membrane glycoprotein 2-like transmembrane" evidence="17">
    <location>
        <begin position="198"/>
        <end position="229"/>
    </location>
</feature>
<dbReference type="FunFam" id="2.40.160.110:FF:000001">
    <property type="entry name" value="lysosome-associated membrane glycoprotein 2 isoform X2"/>
    <property type="match status" value="1"/>
</dbReference>
<evidence type="ECO:0000256" key="11">
    <source>
        <dbReference type="ARBA" id="ARBA00023180"/>
    </source>
</evidence>
<dbReference type="EMBL" id="HAEA01007973">
    <property type="protein sequence ID" value="SBQ36453.1"/>
    <property type="molecule type" value="Transcribed_RNA"/>
</dbReference>
<evidence type="ECO:0000256" key="12">
    <source>
        <dbReference type="ARBA" id="ARBA00023228"/>
    </source>
</evidence>
<reference evidence="18" key="1">
    <citation type="submission" date="2016-05" db="EMBL/GenBank/DDBJ databases">
        <authorList>
            <person name="Lavstsen T."/>
            <person name="Jespersen J.S."/>
        </authorList>
    </citation>
    <scope>NUCLEOTIDE SEQUENCE</scope>
    <source>
        <tissue evidence="18">Brain</tissue>
    </source>
</reference>
<evidence type="ECO:0000259" key="16">
    <source>
        <dbReference type="Pfam" id="PF01299"/>
    </source>
</evidence>
<dbReference type="Pfam" id="PF01299">
    <property type="entry name" value="Lamp2-like_luminal"/>
    <property type="match status" value="1"/>
</dbReference>
<evidence type="ECO:0000256" key="9">
    <source>
        <dbReference type="ARBA" id="ARBA00023136"/>
    </source>
</evidence>
<keyword evidence="4" id="KW-1003">Cell membrane</keyword>
<keyword evidence="7" id="KW-0967">Endosome</keyword>
<evidence type="ECO:0000256" key="8">
    <source>
        <dbReference type="ARBA" id="ARBA00022989"/>
    </source>
</evidence>
<dbReference type="GO" id="GO:0072594">
    <property type="term" value="P:establishment of protein localization to organelle"/>
    <property type="evidence" value="ECO:0007669"/>
    <property type="project" value="TreeGrafter"/>
</dbReference>
<keyword evidence="10 13" id="KW-1015">Disulfide bond</keyword>
<keyword evidence="9 13" id="KW-0472">Membrane</keyword>
<dbReference type="Gene3D" id="2.40.160.110">
    <property type="match status" value="1"/>
</dbReference>
<dbReference type="InterPro" id="IPR048524">
    <property type="entry name" value="Lamp2-like_TM"/>
</dbReference>
<dbReference type="AlphaFoldDB" id="A0A1A8DSA1"/>
<dbReference type="PANTHER" id="PTHR11506">
    <property type="entry name" value="LYSOSOME-ASSOCIATED MEMBRANE GLYCOPROTEIN"/>
    <property type="match status" value="1"/>
</dbReference>
<evidence type="ECO:0000256" key="10">
    <source>
        <dbReference type="ARBA" id="ARBA00023157"/>
    </source>
</evidence>
<evidence type="ECO:0000256" key="7">
    <source>
        <dbReference type="ARBA" id="ARBA00022753"/>
    </source>
</evidence>
<evidence type="ECO:0000256" key="5">
    <source>
        <dbReference type="ARBA" id="ARBA00022692"/>
    </source>
</evidence>
<dbReference type="InterPro" id="IPR048528">
    <property type="entry name" value="Lamp2-like_luminal"/>
</dbReference>
<feature type="transmembrane region" description="Helical" evidence="14">
    <location>
        <begin position="196"/>
        <end position="219"/>
    </location>
</feature>
<dbReference type="GO" id="GO:0005765">
    <property type="term" value="C:lysosomal membrane"/>
    <property type="evidence" value="ECO:0007669"/>
    <property type="project" value="UniProtKB-SubCell"/>
</dbReference>
<organism evidence="18">
    <name type="scientific">Nothobranchius kadleci</name>
    <name type="common">African annual killifish</name>
    <dbReference type="NCBI Taxonomy" id="1051664"/>
    <lineage>
        <taxon>Eukaryota</taxon>
        <taxon>Metazoa</taxon>
        <taxon>Chordata</taxon>
        <taxon>Craniata</taxon>
        <taxon>Vertebrata</taxon>
        <taxon>Euteleostomi</taxon>
        <taxon>Actinopterygii</taxon>
        <taxon>Neopterygii</taxon>
        <taxon>Teleostei</taxon>
        <taxon>Neoteleostei</taxon>
        <taxon>Acanthomorphata</taxon>
        <taxon>Ovalentaria</taxon>
        <taxon>Atherinomorphae</taxon>
        <taxon>Cyprinodontiformes</taxon>
        <taxon>Nothobranchiidae</taxon>
        <taxon>Nothobranchius</taxon>
    </lineage>
</organism>
<evidence type="ECO:0000256" key="3">
    <source>
        <dbReference type="ARBA" id="ARBA00004530"/>
    </source>
</evidence>
<comment type="subcellular location">
    <subcellularLocation>
        <location evidence="1">Cell membrane</location>
        <topology evidence="1">Single-pass type I membrane protein</topology>
    </subcellularLocation>
    <subcellularLocation>
        <location evidence="3">Endosome membrane</location>
        <topology evidence="3">Single-pass type I membrane protein</topology>
    </subcellularLocation>
    <subcellularLocation>
        <location evidence="2 13">Lysosome membrane</location>
        <topology evidence="2 13">Single-pass type I membrane protein</topology>
    </subcellularLocation>
</comment>
<dbReference type="CDD" id="cd12087">
    <property type="entry name" value="TM_EGFR-like"/>
    <property type="match status" value="1"/>
</dbReference>
<feature type="chain" id="PRO_5008368604" evidence="15">
    <location>
        <begin position="21"/>
        <end position="231"/>
    </location>
</feature>
<protein>
    <submittedName>
        <fullName evidence="18">Lysosomal-associated membrane protein 1</fullName>
    </submittedName>
</protein>
<evidence type="ECO:0000256" key="13">
    <source>
        <dbReference type="PROSITE-ProRule" id="PRU00740"/>
    </source>
</evidence>
<feature type="disulfide bond" evidence="13">
    <location>
        <begin position="152"/>
        <end position="189"/>
    </location>
</feature>
<reference evidence="18" key="2">
    <citation type="submission" date="2016-06" db="EMBL/GenBank/DDBJ databases">
        <title>The genome of a short-lived fish provides insights into sex chromosome evolution and the genetic control of aging.</title>
        <authorList>
            <person name="Reichwald K."/>
            <person name="Felder M."/>
            <person name="Petzold A."/>
            <person name="Koch P."/>
            <person name="Groth M."/>
            <person name="Platzer M."/>
        </authorList>
    </citation>
    <scope>NUCLEOTIDE SEQUENCE</scope>
    <source>
        <tissue evidence="18">Brain</tissue>
    </source>
</reference>
<evidence type="ECO:0000256" key="14">
    <source>
        <dbReference type="SAM" id="Phobius"/>
    </source>
</evidence>
<evidence type="ECO:0000256" key="4">
    <source>
        <dbReference type="ARBA" id="ARBA00022475"/>
    </source>
</evidence>
<comment type="similarity">
    <text evidence="13">Belongs to the LAMP family.</text>
</comment>
<proteinExistence type="inferred from homology"/>
<dbReference type="InterPro" id="IPR002000">
    <property type="entry name" value="Lysosome-assoc_membr_glycop"/>
</dbReference>
<evidence type="ECO:0000259" key="17">
    <source>
        <dbReference type="Pfam" id="PF21222"/>
    </source>
</evidence>
<dbReference type="Pfam" id="PF21222">
    <property type="entry name" value="Lamp2_2nd"/>
    <property type="match status" value="1"/>
</dbReference>
<evidence type="ECO:0000256" key="2">
    <source>
        <dbReference type="ARBA" id="ARBA00004352"/>
    </source>
</evidence>
<feature type="signal peptide" evidence="15">
    <location>
        <begin position="1"/>
        <end position="20"/>
    </location>
</feature>
<comment type="caution">
    <text evidence="13">Lacks conserved residue(s) required for the propagation of feature annotation.</text>
</comment>
<dbReference type="PRINTS" id="PR00336">
    <property type="entry name" value="LYSASSOCTDMP"/>
</dbReference>
<evidence type="ECO:0000313" key="18">
    <source>
        <dbReference type="EMBL" id="SBQ36453.1"/>
    </source>
</evidence>